<name>A0AAV4UQ36_9ARAC</name>
<gene>
    <name evidence="1" type="ORF">CDAR_611311</name>
</gene>
<reference evidence="1 2" key="1">
    <citation type="submission" date="2021-06" db="EMBL/GenBank/DDBJ databases">
        <title>Caerostris darwini draft genome.</title>
        <authorList>
            <person name="Kono N."/>
            <person name="Arakawa K."/>
        </authorList>
    </citation>
    <scope>NUCLEOTIDE SEQUENCE [LARGE SCALE GENOMIC DNA]</scope>
</reference>
<evidence type="ECO:0000313" key="2">
    <source>
        <dbReference type="Proteomes" id="UP001054837"/>
    </source>
</evidence>
<accession>A0AAV4UQ36</accession>
<sequence>MKRLSRSSTAIIETNPNIQQKWRERKGSSRYSILTRPALDSFHPYQNMDHPSMVKQNVISRISLSDSRHRGGFDSERLIQSVSRRLLLVLGMDVIFDEQHVLLIFFPTQFICLNIIKASFTSER</sequence>
<dbReference type="EMBL" id="BPLQ01011732">
    <property type="protein sequence ID" value="GIY59976.1"/>
    <property type="molecule type" value="Genomic_DNA"/>
</dbReference>
<proteinExistence type="predicted"/>
<dbReference type="Proteomes" id="UP001054837">
    <property type="component" value="Unassembled WGS sequence"/>
</dbReference>
<dbReference type="AlphaFoldDB" id="A0AAV4UQ36"/>
<keyword evidence="2" id="KW-1185">Reference proteome</keyword>
<protein>
    <submittedName>
        <fullName evidence="1">Uncharacterized protein</fullName>
    </submittedName>
</protein>
<evidence type="ECO:0000313" key="1">
    <source>
        <dbReference type="EMBL" id="GIY59976.1"/>
    </source>
</evidence>
<comment type="caution">
    <text evidence="1">The sequence shown here is derived from an EMBL/GenBank/DDBJ whole genome shotgun (WGS) entry which is preliminary data.</text>
</comment>
<organism evidence="1 2">
    <name type="scientific">Caerostris darwini</name>
    <dbReference type="NCBI Taxonomy" id="1538125"/>
    <lineage>
        <taxon>Eukaryota</taxon>
        <taxon>Metazoa</taxon>
        <taxon>Ecdysozoa</taxon>
        <taxon>Arthropoda</taxon>
        <taxon>Chelicerata</taxon>
        <taxon>Arachnida</taxon>
        <taxon>Araneae</taxon>
        <taxon>Araneomorphae</taxon>
        <taxon>Entelegynae</taxon>
        <taxon>Araneoidea</taxon>
        <taxon>Araneidae</taxon>
        <taxon>Caerostris</taxon>
    </lineage>
</organism>